<evidence type="ECO:0000313" key="10">
    <source>
        <dbReference type="EMBL" id="PZF91797.1"/>
    </source>
</evidence>
<evidence type="ECO:0000256" key="4">
    <source>
        <dbReference type="ARBA" id="ARBA00022692"/>
    </source>
</evidence>
<dbReference type="SUPFAM" id="SSF103473">
    <property type="entry name" value="MFS general substrate transporter"/>
    <property type="match status" value="1"/>
</dbReference>
<keyword evidence="4 8" id="KW-0812">Transmembrane</keyword>
<gene>
    <name evidence="10" type="ORF">C1I99_22765</name>
</gene>
<name>A0A2W2CV09_9ACTN</name>
<evidence type="ECO:0000256" key="6">
    <source>
        <dbReference type="ARBA" id="ARBA00023136"/>
    </source>
</evidence>
<dbReference type="Gene3D" id="1.20.1250.20">
    <property type="entry name" value="MFS general substrate transporter like domains"/>
    <property type="match status" value="1"/>
</dbReference>
<evidence type="ECO:0000259" key="9">
    <source>
        <dbReference type="PROSITE" id="PS50850"/>
    </source>
</evidence>
<dbReference type="PANTHER" id="PTHR42718">
    <property type="entry name" value="MAJOR FACILITATOR SUPERFAMILY MULTIDRUG TRANSPORTER MFSC"/>
    <property type="match status" value="1"/>
</dbReference>
<dbReference type="InterPro" id="IPR036259">
    <property type="entry name" value="MFS_trans_sf"/>
</dbReference>
<evidence type="ECO:0000256" key="3">
    <source>
        <dbReference type="ARBA" id="ARBA00022475"/>
    </source>
</evidence>
<dbReference type="EMBL" id="POUB01000195">
    <property type="protein sequence ID" value="PZF91797.1"/>
    <property type="molecule type" value="Genomic_DNA"/>
</dbReference>
<dbReference type="PROSITE" id="PS50850">
    <property type="entry name" value="MFS"/>
    <property type="match status" value="1"/>
</dbReference>
<proteinExistence type="predicted"/>
<keyword evidence="2" id="KW-0813">Transport</keyword>
<dbReference type="GO" id="GO:0005886">
    <property type="term" value="C:plasma membrane"/>
    <property type="evidence" value="ECO:0007669"/>
    <property type="project" value="UniProtKB-SubCell"/>
</dbReference>
<dbReference type="PANTHER" id="PTHR42718:SF46">
    <property type="entry name" value="BLR6921 PROTEIN"/>
    <property type="match status" value="1"/>
</dbReference>
<feature type="transmembrane region" description="Helical" evidence="8">
    <location>
        <begin position="467"/>
        <end position="489"/>
    </location>
</feature>
<dbReference type="GO" id="GO:0022857">
    <property type="term" value="F:transmembrane transporter activity"/>
    <property type="evidence" value="ECO:0007669"/>
    <property type="project" value="InterPro"/>
</dbReference>
<dbReference type="InterPro" id="IPR020846">
    <property type="entry name" value="MFS_dom"/>
</dbReference>
<sequence length="579" mass="58356">MMCDASRVTRRDRGSCQRLSAAIFIALRQFQIRTEWLWVTPLPRQPRGRARTQPRCRSSGSPVAPVAATGRRQPAVRLTPADAASLRITVNQGAWMVDNFGGPPAPAGQLSRHQQLAIGALAASFLMVAVESTSVYVAIPSIQRGLALSTGTVQWLMSAFLISFGGLLLLSPRLAGLFGRRRLFAAGLAVVTSASLLSAVAWSGGVLIAARALQGAGAALIAATALPLLVIALGSGLVRARALGLWTLIGAFGGTAGLLLGGLLTDGPGWRWVFLVNVPVGITAALLVPVLPADPCPRSGRPLDLVGAASLIGALALFGWAIVDAFAGDGSVGGTLLRMAGSAVLLLLFLVSESRAARPLVRPELLRSRTRLAGLVVLLAAGTVVDGMLLLITLYGQQSLGLSAIGYGALMAALTLPSVIGSYAGQAVVLRLGLRTVTMSGMALAGAGLLALAMVRGPLATGNIVGVLPVIGAGAGAAFVAAQIAVTLGASDADSPTVSGLTDASFSIGGALGLAVVSAALVAHQAAPGSPAAPAQVAAGLQTAFAVAAGLAAVGLLAAFLLLRRGIAARPVALREPGV</sequence>
<feature type="transmembrane region" description="Helical" evidence="8">
    <location>
        <begin position="501"/>
        <end position="523"/>
    </location>
</feature>
<feature type="transmembrane region" description="Helical" evidence="8">
    <location>
        <begin position="270"/>
        <end position="291"/>
    </location>
</feature>
<keyword evidence="11" id="KW-1185">Reference proteome</keyword>
<feature type="transmembrane region" description="Helical" evidence="8">
    <location>
        <begin position="372"/>
        <end position="394"/>
    </location>
</feature>
<dbReference type="AlphaFoldDB" id="A0A2W2CV09"/>
<feature type="transmembrane region" description="Helical" evidence="8">
    <location>
        <begin position="151"/>
        <end position="171"/>
    </location>
</feature>
<dbReference type="Proteomes" id="UP000248749">
    <property type="component" value="Unassembled WGS sequence"/>
</dbReference>
<feature type="transmembrane region" description="Helical" evidence="8">
    <location>
        <begin position="116"/>
        <end position="139"/>
    </location>
</feature>
<feature type="transmembrane region" description="Helical" evidence="8">
    <location>
        <begin position="400"/>
        <end position="420"/>
    </location>
</feature>
<feature type="transmembrane region" description="Helical" evidence="8">
    <location>
        <begin position="216"/>
        <end position="238"/>
    </location>
</feature>
<evidence type="ECO:0000313" key="11">
    <source>
        <dbReference type="Proteomes" id="UP000248749"/>
    </source>
</evidence>
<evidence type="ECO:0000256" key="8">
    <source>
        <dbReference type="SAM" id="Phobius"/>
    </source>
</evidence>
<dbReference type="Pfam" id="PF07690">
    <property type="entry name" value="MFS_1"/>
    <property type="match status" value="1"/>
</dbReference>
<dbReference type="Gene3D" id="1.20.1720.10">
    <property type="entry name" value="Multidrug resistance protein D"/>
    <property type="match status" value="1"/>
</dbReference>
<keyword evidence="6 8" id="KW-0472">Membrane</keyword>
<comment type="caution">
    <text evidence="10">The sequence shown here is derived from an EMBL/GenBank/DDBJ whole genome shotgun (WGS) entry which is preliminary data.</text>
</comment>
<feature type="transmembrane region" description="Helical" evidence="8">
    <location>
        <begin position="432"/>
        <end position="455"/>
    </location>
</feature>
<organism evidence="10 11">
    <name type="scientific">Micromonospora deserti</name>
    <dbReference type="NCBI Taxonomy" id="2070366"/>
    <lineage>
        <taxon>Bacteria</taxon>
        <taxon>Bacillati</taxon>
        <taxon>Actinomycetota</taxon>
        <taxon>Actinomycetes</taxon>
        <taxon>Micromonosporales</taxon>
        <taxon>Micromonosporaceae</taxon>
        <taxon>Micromonospora</taxon>
    </lineage>
</organism>
<keyword evidence="5 8" id="KW-1133">Transmembrane helix</keyword>
<evidence type="ECO:0000256" key="5">
    <source>
        <dbReference type="ARBA" id="ARBA00022989"/>
    </source>
</evidence>
<feature type="transmembrane region" description="Helical" evidence="8">
    <location>
        <begin position="335"/>
        <end position="351"/>
    </location>
</feature>
<feature type="transmembrane region" description="Helical" evidence="8">
    <location>
        <begin position="183"/>
        <end position="210"/>
    </location>
</feature>
<keyword evidence="3" id="KW-1003">Cell membrane</keyword>
<accession>A0A2W2CV09</accession>
<feature type="transmembrane region" description="Helical" evidence="8">
    <location>
        <begin position="543"/>
        <end position="563"/>
    </location>
</feature>
<protein>
    <submittedName>
        <fullName evidence="10">MFS transporter</fullName>
    </submittedName>
</protein>
<evidence type="ECO:0000256" key="2">
    <source>
        <dbReference type="ARBA" id="ARBA00022448"/>
    </source>
</evidence>
<feature type="transmembrane region" description="Helical" evidence="8">
    <location>
        <begin position="303"/>
        <end position="323"/>
    </location>
</feature>
<feature type="transmembrane region" description="Helical" evidence="8">
    <location>
        <begin position="245"/>
        <end position="264"/>
    </location>
</feature>
<evidence type="ECO:0000256" key="1">
    <source>
        <dbReference type="ARBA" id="ARBA00004651"/>
    </source>
</evidence>
<feature type="region of interest" description="Disordered" evidence="7">
    <location>
        <begin position="47"/>
        <end position="71"/>
    </location>
</feature>
<comment type="subcellular location">
    <subcellularLocation>
        <location evidence="1">Cell membrane</location>
        <topology evidence="1">Multi-pass membrane protein</topology>
    </subcellularLocation>
</comment>
<evidence type="ECO:0000256" key="7">
    <source>
        <dbReference type="SAM" id="MobiDB-lite"/>
    </source>
</evidence>
<dbReference type="InterPro" id="IPR011701">
    <property type="entry name" value="MFS"/>
</dbReference>
<reference evidence="10 11" key="1">
    <citation type="submission" date="2018-01" db="EMBL/GenBank/DDBJ databases">
        <title>Draft genome sequence of Salinispora sp. 13K206.</title>
        <authorList>
            <person name="Sahin N."/>
            <person name="Saygin H."/>
            <person name="Ay H."/>
        </authorList>
    </citation>
    <scope>NUCLEOTIDE SEQUENCE [LARGE SCALE GENOMIC DNA]</scope>
    <source>
        <strain evidence="10 11">13K206</strain>
    </source>
</reference>
<feature type="domain" description="Major facilitator superfamily (MFS) profile" evidence="9">
    <location>
        <begin position="117"/>
        <end position="567"/>
    </location>
</feature>